<evidence type="ECO:0000313" key="2">
    <source>
        <dbReference type="EMBL" id="CAH2319066.1"/>
    </source>
</evidence>
<feature type="region of interest" description="Disordered" evidence="1">
    <location>
        <begin position="183"/>
        <end position="218"/>
    </location>
</feature>
<keyword evidence="3" id="KW-1185">Reference proteome</keyword>
<organism evidence="2 3">
    <name type="scientific">Pelobates cultripes</name>
    <name type="common">Western spadefoot toad</name>
    <dbReference type="NCBI Taxonomy" id="61616"/>
    <lineage>
        <taxon>Eukaryota</taxon>
        <taxon>Metazoa</taxon>
        <taxon>Chordata</taxon>
        <taxon>Craniata</taxon>
        <taxon>Vertebrata</taxon>
        <taxon>Euteleostomi</taxon>
        <taxon>Amphibia</taxon>
        <taxon>Batrachia</taxon>
        <taxon>Anura</taxon>
        <taxon>Pelobatoidea</taxon>
        <taxon>Pelobatidae</taxon>
        <taxon>Pelobates</taxon>
    </lineage>
</organism>
<protein>
    <submittedName>
        <fullName evidence="2">Uncharacterized protein</fullName>
    </submittedName>
</protein>
<reference evidence="2" key="1">
    <citation type="submission" date="2022-03" db="EMBL/GenBank/DDBJ databases">
        <authorList>
            <person name="Alioto T."/>
            <person name="Alioto T."/>
            <person name="Gomez Garrido J."/>
        </authorList>
    </citation>
    <scope>NUCLEOTIDE SEQUENCE</scope>
</reference>
<sequence>MATLSQERRDTWRRYSEELCHNLIPQAPELVLERPSKDYREINSFNTSIQFPLTLQKNKQCSGFHRIRSGRGERACRLSLSPKFFPGNDSIKDCSIPMYRKQFWPETGRSVCIPNICTNTQVRLPDLDKGSLEKGYNVFPMDRCSSPLCFPPSIFTDESAGEDPQGQGTELSSRLSSMDLQTLVSPDPSVSQGNQNPTGHDSGLLSGKQRSSAQAPAVDVDRSPFYRISSWILLTHL</sequence>
<feature type="compositionally biased region" description="Polar residues" evidence="1">
    <location>
        <begin position="183"/>
        <end position="199"/>
    </location>
</feature>
<dbReference type="AlphaFoldDB" id="A0AAD1WN84"/>
<name>A0AAD1WN84_PELCU</name>
<accession>A0AAD1WN84</accession>
<dbReference type="EMBL" id="OW240921">
    <property type="protein sequence ID" value="CAH2319066.1"/>
    <property type="molecule type" value="Genomic_DNA"/>
</dbReference>
<evidence type="ECO:0000256" key="1">
    <source>
        <dbReference type="SAM" id="MobiDB-lite"/>
    </source>
</evidence>
<proteinExistence type="predicted"/>
<dbReference type="Proteomes" id="UP001295444">
    <property type="component" value="Chromosome 10"/>
</dbReference>
<gene>
    <name evidence="2" type="ORF">PECUL_23A028729</name>
</gene>
<evidence type="ECO:0000313" key="3">
    <source>
        <dbReference type="Proteomes" id="UP001295444"/>
    </source>
</evidence>